<reference evidence="2 3" key="1">
    <citation type="submission" date="2018-01" db="EMBL/GenBank/DDBJ databases">
        <title>Whole genome sequencing of Histamine producing bacteria.</title>
        <authorList>
            <person name="Butler K."/>
        </authorList>
    </citation>
    <scope>NUCLEOTIDE SEQUENCE [LARGE SCALE GENOMIC DNA]</scope>
    <source>
        <strain evidence="2 3">JCM 12947</strain>
    </source>
</reference>
<dbReference type="Proteomes" id="UP000240987">
    <property type="component" value="Unassembled WGS sequence"/>
</dbReference>
<keyword evidence="1" id="KW-0472">Membrane</keyword>
<gene>
    <name evidence="2" type="ORF">C9J12_28440</name>
</gene>
<evidence type="ECO:0000256" key="1">
    <source>
        <dbReference type="SAM" id="Phobius"/>
    </source>
</evidence>
<accession>A0A2T3J6B3</accession>
<sequence>MLATYMMSLLGTITAVTLTSIYSIAYKYKSLYIKLRTVIIYAFILVISSASFYLLYPLVNNIKDDYIYKYFNGNVYELLIVIISMILTLFFILHSLDRLNKID</sequence>
<organism evidence="2 3">
    <name type="scientific">Photobacterium frigidiphilum</name>
    <dbReference type="NCBI Taxonomy" id="264736"/>
    <lineage>
        <taxon>Bacteria</taxon>
        <taxon>Pseudomonadati</taxon>
        <taxon>Pseudomonadota</taxon>
        <taxon>Gammaproteobacteria</taxon>
        <taxon>Vibrionales</taxon>
        <taxon>Vibrionaceae</taxon>
        <taxon>Photobacterium</taxon>
    </lineage>
</organism>
<keyword evidence="3" id="KW-1185">Reference proteome</keyword>
<evidence type="ECO:0000313" key="3">
    <source>
        <dbReference type="Proteomes" id="UP000240987"/>
    </source>
</evidence>
<feature type="transmembrane region" description="Helical" evidence="1">
    <location>
        <begin position="76"/>
        <end position="96"/>
    </location>
</feature>
<dbReference type="EMBL" id="PYMJ01000060">
    <property type="protein sequence ID" value="PSU43040.1"/>
    <property type="molecule type" value="Genomic_DNA"/>
</dbReference>
<feature type="transmembrane region" description="Helical" evidence="1">
    <location>
        <begin position="6"/>
        <end position="26"/>
    </location>
</feature>
<proteinExistence type="predicted"/>
<dbReference type="AlphaFoldDB" id="A0A2T3J6B3"/>
<name>A0A2T3J6B3_9GAMM</name>
<keyword evidence="1" id="KW-1133">Transmembrane helix</keyword>
<comment type="caution">
    <text evidence="2">The sequence shown here is derived from an EMBL/GenBank/DDBJ whole genome shotgun (WGS) entry which is preliminary data.</text>
</comment>
<protein>
    <submittedName>
        <fullName evidence="2">Uncharacterized protein</fullName>
    </submittedName>
</protein>
<feature type="transmembrane region" description="Helical" evidence="1">
    <location>
        <begin position="38"/>
        <end position="56"/>
    </location>
</feature>
<keyword evidence="1" id="KW-0812">Transmembrane</keyword>
<evidence type="ECO:0000313" key="2">
    <source>
        <dbReference type="EMBL" id="PSU43040.1"/>
    </source>
</evidence>